<accession>A0A9N7UJM6</accession>
<feature type="compositionally biased region" description="Low complexity" evidence="1">
    <location>
        <begin position="125"/>
        <end position="139"/>
    </location>
</feature>
<feature type="region of interest" description="Disordered" evidence="1">
    <location>
        <begin position="125"/>
        <end position="160"/>
    </location>
</feature>
<feature type="region of interest" description="Disordered" evidence="1">
    <location>
        <begin position="1"/>
        <end position="52"/>
    </location>
</feature>
<protein>
    <submittedName>
        <fullName evidence="2">Uncharacterized protein</fullName>
    </submittedName>
</protein>
<feature type="compositionally biased region" description="Basic and acidic residues" evidence="1">
    <location>
        <begin position="18"/>
        <end position="41"/>
    </location>
</feature>
<name>A0A9N7UJM6_PLEPL</name>
<reference evidence="2" key="1">
    <citation type="submission" date="2020-03" db="EMBL/GenBank/DDBJ databases">
        <authorList>
            <person name="Weist P."/>
        </authorList>
    </citation>
    <scope>NUCLEOTIDE SEQUENCE</scope>
</reference>
<dbReference type="EMBL" id="CADEAL010001335">
    <property type="protein sequence ID" value="CAB1431351.1"/>
    <property type="molecule type" value="Genomic_DNA"/>
</dbReference>
<comment type="caution">
    <text evidence="2">The sequence shown here is derived from an EMBL/GenBank/DDBJ whole genome shotgun (WGS) entry which is preliminary data.</text>
</comment>
<sequence>MKERYEPKTDSLQEEVTDELRGEQMELEKEKKAPGARHDPGSRQQKRGATGPCRLSARLLDAFKAKIDIQSKCQSSTSSFVRLVPGPLLPSRSAPPPGLLGPELSDEGLSRSDTGVVCGVGRVASTSPAASTHPAACPSVTAHTSSRTDTDHSDQQQTSN</sequence>
<gene>
    <name evidence="2" type="ORF">PLEPLA_LOCUS19407</name>
</gene>
<feature type="region of interest" description="Disordered" evidence="1">
    <location>
        <begin position="87"/>
        <end position="111"/>
    </location>
</feature>
<evidence type="ECO:0000313" key="3">
    <source>
        <dbReference type="Proteomes" id="UP001153269"/>
    </source>
</evidence>
<feature type="compositionally biased region" description="Basic and acidic residues" evidence="1">
    <location>
        <begin position="1"/>
        <end position="11"/>
    </location>
</feature>
<dbReference type="AlphaFoldDB" id="A0A9N7UJM6"/>
<keyword evidence="3" id="KW-1185">Reference proteome</keyword>
<organism evidence="2 3">
    <name type="scientific">Pleuronectes platessa</name>
    <name type="common">European plaice</name>
    <dbReference type="NCBI Taxonomy" id="8262"/>
    <lineage>
        <taxon>Eukaryota</taxon>
        <taxon>Metazoa</taxon>
        <taxon>Chordata</taxon>
        <taxon>Craniata</taxon>
        <taxon>Vertebrata</taxon>
        <taxon>Euteleostomi</taxon>
        <taxon>Actinopterygii</taxon>
        <taxon>Neopterygii</taxon>
        <taxon>Teleostei</taxon>
        <taxon>Neoteleostei</taxon>
        <taxon>Acanthomorphata</taxon>
        <taxon>Carangaria</taxon>
        <taxon>Pleuronectiformes</taxon>
        <taxon>Pleuronectoidei</taxon>
        <taxon>Pleuronectidae</taxon>
        <taxon>Pleuronectes</taxon>
    </lineage>
</organism>
<evidence type="ECO:0000256" key="1">
    <source>
        <dbReference type="SAM" id="MobiDB-lite"/>
    </source>
</evidence>
<proteinExistence type="predicted"/>
<dbReference type="Proteomes" id="UP001153269">
    <property type="component" value="Unassembled WGS sequence"/>
</dbReference>
<evidence type="ECO:0000313" key="2">
    <source>
        <dbReference type="EMBL" id="CAB1431351.1"/>
    </source>
</evidence>